<proteinExistence type="predicted"/>
<dbReference type="Pfam" id="PF00008">
    <property type="entry name" value="EGF"/>
    <property type="match status" value="1"/>
</dbReference>
<reference evidence="8" key="2">
    <citation type="submission" date="2025-08" db="UniProtKB">
        <authorList>
            <consortium name="Ensembl"/>
        </authorList>
    </citation>
    <scope>IDENTIFICATION</scope>
</reference>
<evidence type="ECO:0000259" key="7">
    <source>
        <dbReference type="PROSITE" id="PS50026"/>
    </source>
</evidence>
<dbReference type="FunFam" id="2.10.25.10:FF:000173">
    <property type="entry name" value="Neurogenic locus notch protein 2"/>
    <property type="match status" value="1"/>
</dbReference>
<dbReference type="Ensembl" id="ENSACAT00000046549.1">
    <property type="protein sequence ID" value="ENSACAP00000037935.1"/>
    <property type="gene ID" value="ENSACAG00000034801.1"/>
</dbReference>
<dbReference type="SUPFAM" id="SSF57196">
    <property type="entry name" value="EGF/Laminin"/>
    <property type="match status" value="1"/>
</dbReference>
<name>A0A803TRU5_ANOCA</name>
<evidence type="ECO:0000313" key="9">
    <source>
        <dbReference type="Proteomes" id="UP000001646"/>
    </source>
</evidence>
<reference evidence="8" key="1">
    <citation type="submission" date="2009-12" db="EMBL/GenBank/DDBJ databases">
        <title>The Genome Sequence of Anolis carolinensis (Green Anole Lizard).</title>
        <authorList>
            <consortium name="The Genome Sequencing Platform"/>
            <person name="Di Palma F."/>
            <person name="Alfoldi J."/>
            <person name="Heiman D."/>
            <person name="Young S."/>
            <person name="Grabherr M."/>
            <person name="Johnson J."/>
            <person name="Lander E.S."/>
            <person name="Lindblad-Toh K."/>
        </authorList>
    </citation>
    <scope>NUCLEOTIDE SEQUENCE [LARGE SCALE GENOMIC DNA]</scope>
    <source>
        <strain evidence="8">JBL SC #1</strain>
    </source>
</reference>
<evidence type="ECO:0000256" key="6">
    <source>
        <dbReference type="PROSITE-ProRule" id="PRU00076"/>
    </source>
</evidence>
<evidence type="ECO:0000256" key="1">
    <source>
        <dbReference type="ARBA" id="ARBA00022536"/>
    </source>
</evidence>
<dbReference type="AlphaFoldDB" id="A0A803TRU5"/>
<keyword evidence="4 6" id="KW-1015">Disulfide bond</keyword>
<evidence type="ECO:0000256" key="2">
    <source>
        <dbReference type="ARBA" id="ARBA00022729"/>
    </source>
</evidence>
<protein>
    <recommendedName>
        <fullName evidence="7">EGF-like domain-containing protein</fullName>
    </recommendedName>
</protein>
<dbReference type="PROSITE" id="PS01186">
    <property type="entry name" value="EGF_2"/>
    <property type="match status" value="1"/>
</dbReference>
<sequence length="124" mass="13895">MFLPDLSPGPCHPNPCQNGGVCELVPNRGDVFTEYICRCPEGYDGKLCQKSECWMLLRAMAVGMEEQLFLFLDCQSMATIGHANWAFWEMNRIPFLTGGNWEPLGSLQDKGPFTRLTCSAVIPF</sequence>
<dbReference type="SMART" id="SM00181">
    <property type="entry name" value="EGF"/>
    <property type="match status" value="1"/>
</dbReference>
<dbReference type="PROSITE" id="PS00022">
    <property type="entry name" value="EGF_1"/>
    <property type="match status" value="1"/>
</dbReference>
<keyword evidence="1 6" id="KW-0245">EGF-like domain</keyword>
<evidence type="ECO:0000256" key="3">
    <source>
        <dbReference type="ARBA" id="ARBA00022737"/>
    </source>
</evidence>
<feature type="disulfide bond" evidence="6">
    <location>
        <begin position="39"/>
        <end position="48"/>
    </location>
</feature>
<accession>A0A803TRU5</accession>
<dbReference type="Proteomes" id="UP000001646">
    <property type="component" value="Unplaced"/>
</dbReference>
<evidence type="ECO:0000256" key="5">
    <source>
        <dbReference type="ARBA" id="ARBA00023180"/>
    </source>
</evidence>
<evidence type="ECO:0000313" key="8">
    <source>
        <dbReference type="Ensembl" id="ENSACAP00000037935.1"/>
    </source>
</evidence>
<comment type="caution">
    <text evidence="6">Lacks conserved residue(s) required for the propagation of feature annotation.</text>
</comment>
<dbReference type="InParanoid" id="A0A803TRU5"/>
<reference evidence="8" key="3">
    <citation type="submission" date="2025-09" db="UniProtKB">
        <authorList>
            <consortium name="Ensembl"/>
        </authorList>
    </citation>
    <scope>IDENTIFICATION</scope>
</reference>
<dbReference type="InterPro" id="IPR000742">
    <property type="entry name" value="EGF"/>
</dbReference>
<dbReference type="Gene3D" id="2.10.25.10">
    <property type="entry name" value="Laminin"/>
    <property type="match status" value="1"/>
</dbReference>
<dbReference type="CDD" id="cd00054">
    <property type="entry name" value="EGF_CA"/>
    <property type="match status" value="1"/>
</dbReference>
<keyword evidence="2" id="KW-0732">Signal</keyword>
<keyword evidence="3" id="KW-0677">Repeat</keyword>
<keyword evidence="5" id="KW-0325">Glycoprotein</keyword>
<dbReference type="PROSITE" id="PS50026">
    <property type="entry name" value="EGF_3"/>
    <property type="match status" value="1"/>
</dbReference>
<keyword evidence="9" id="KW-1185">Reference proteome</keyword>
<organism evidence="8 9">
    <name type="scientific">Anolis carolinensis</name>
    <name type="common">Green anole</name>
    <name type="synonym">American chameleon</name>
    <dbReference type="NCBI Taxonomy" id="28377"/>
    <lineage>
        <taxon>Eukaryota</taxon>
        <taxon>Metazoa</taxon>
        <taxon>Chordata</taxon>
        <taxon>Craniata</taxon>
        <taxon>Vertebrata</taxon>
        <taxon>Euteleostomi</taxon>
        <taxon>Lepidosauria</taxon>
        <taxon>Squamata</taxon>
        <taxon>Bifurcata</taxon>
        <taxon>Unidentata</taxon>
        <taxon>Episquamata</taxon>
        <taxon>Toxicofera</taxon>
        <taxon>Iguania</taxon>
        <taxon>Dactyloidae</taxon>
        <taxon>Anolis</taxon>
    </lineage>
</organism>
<feature type="domain" description="EGF-like" evidence="7">
    <location>
        <begin position="7"/>
        <end position="49"/>
    </location>
</feature>
<evidence type="ECO:0000256" key="4">
    <source>
        <dbReference type="ARBA" id="ARBA00023157"/>
    </source>
</evidence>